<dbReference type="GO" id="GO:0008726">
    <property type="term" value="F:alkanesulfonate monooxygenase activity"/>
    <property type="evidence" value="ECO:0007669"/>
    <property type="project" value="TreeGrafter"/>
</dbReference>
<dbReference type="EMBL" id="CP000774">
    <property type="protein sequence ID" value="ABS62614.1"/>
    <property type="molecule type" value="Genomic_DNA"/>
</dbReference>
<dbReference type="InterPro" id="IPR011251">
    <property type="entry name" value="Luciferase-like_dom"/>
</dbReference>
<dbReference type="PANTHER" id="PTHR42847:SF4">
    <property type="entry name" value="ALKANESULFONATE MONOOXYGENASE-RELATED"/>
    <property type="match status" value="1"/>
</dbReference>
<keyword evidence="1" id="KW-0285">Flavoprotein</keyword>
<dbReference type="InterPro" id="IPR036661">
    <property type="entry name" value="Luciferase-like_sf"/>
</dbReference>
<keyword evidence="7" id="KW-1185">Reference proteome</keyword>
<dbReference type="eggNOG" id="COG2141">
    <property type="taxonomic scope" value="Bacteria"/>
</dbReference>
<dbReference type="CDD" id="cd01094">
    <property type="entry name" value="Alkanesulfonate_monoxygenase"/>
    <property type="match status" value="1"/>
</dbReference>
<proteinExistence type="predicted"/>
<dbReference type="GO" id="GO:0046306">
    <property type="term" value="P:alkanesulfonate catabolic process"/>
    <property type="evidence" value="ECO:0007669"/>
    <property type="project" value="TreeGrafter"/>
</dbReference>
<evidence type="ECO:0000256" key="1">
    <source>
        <dbReference type="ARBA" id="ARBA00022630"/>
    </source>
</evidence>
<dbReference type="SUPFAM" id="SSF51679">
    <property type="entry name" value="Bacterial luciferase-like"/>
    <property type="match status" value="1"/>
</dbReference>
<evidence type="ECO:0000256" key="2">
    <source>
        <dbReference type="ARBA" id="ARBA00022643"/>
    </source>
</evidence>
<organism evidence="6 7">
    <name type="scientific">Parvibaculum lavamentivorans (strain DS-1 / DSM 13023 / NCIMB 13966)</name>
    <dbReference type="NCBI Taxonomy" id="402881"/>
    <lineage>
        <taxon>Bacteria</taxon>
        <taxon>Pseudomonadati</taxon>
        <taxon>Pseudomonadota</taxon>
        <taxon>Alphaproteobacteria</taxon>
        <taxon>Hyphomicrobiales</taxon>
        <taxon>Parvibaculaceae</taxon>
        <taxon>Parvibaculum</taxon>
    </lineage>
</organism>
<evidence type="ECO:0000256" key="4">
    <source>
        <dbReference type="ARBA" id="ARBA00023033"/>
    </source>
</evidence>
<evidence type="ECO:0000313" key="6">
    <source>
        <dbReference type="EMBL" id="ABS62614.1"/>
    </source>
</evidence>
<keyword evidence="3" id="KW-0560">Oxidoreductase</keyword>
<dbReference type="HOGENOM" id="CLU_027853_1_1_5"/>
<name>A7HRT1_PARL1</name>
<dbReference type="STRING" id="402881.Plav_0991"/>
<dbReference type="KEGG" id="pla:Plav_0991"/>
<dbReference type="RefSeq" id="WP_012109870.1">
    <property type="nucleotide sequence ID" value="NC_009719.1"/>
</dbReference>
<dbReference type="Proteomes" id="UP000006377">
    <property type="component" value="Chromosome"/>
</dbReference>
<gene>
    <name evidence="6" type="ordered locus">Plav_0991</name>
</gene>
<dbReference type="Gene3D" id="3.20.20.30">
    <property type="entry name" value="Luciferase-like domain"/>
    <property type="match status" value="1"/>
</dbReference>
<reference evidence="6 7" key="1">
    <citation type="journal article" date="2011" name="Stand. Genomic Sci.">
        <title>Complete genome sequence of Parvibaculum lavamentivorans type strain (DS-1(T)).</title>
        <authorList>
            <person name="Schleheck D."/>
            <person name="Weiss M."/>
            <person name="Pitluck S."/>
            <person name="Bruce D."/>
            <person name="Land M.L."/>
            <person name="Han S."/>
            <person name="Saunders E."/>
            <person name="Tapia R."/>
            <person name="Detter C."/>
            <person name="Brettin T."/>
            <person name="Han J."/>
            <person name="Woyke T."/>
            <person name="Goodwin L."/>
            <person name="Pennacchio L."/>
            <person name="Nolan M."/>
            <person name="Cook A.M."/>
            <person name="Kjelleberg S."/>
            <person name="Thomas T."/>
        </authorList>
    </citation>
    <scope>NUCLEOTIDE SEQUENCE [LARGE SCALE GENOMIC DNA]</scope>
    <source>
        <strain evidence="7">DS-1 / DSM 13023 / NCIMB 13966</strain>
    </source>
</reference>
<dbReference type="OrthoDB" id="9814695at2"/>
<keyword evidence="2" id="KW-0288">FMN</keyword>
<keyword evidence="4" id="KW-0503">Monooxygenase</keyword>
<sequence length="355" mass="39275">MSSSNDKKEFGVFLPIANGGWIISKNTPPLDASYKQNREAAMIADEIGLDFIMSMMKWRGFGGDTEHWGTSLESITMMAGIAEATKNARIIATVHTLLQNPAVVAKMITTLDHISGGRAGLNIVSGAFKDEFDQMGAWPADLDHDGRYRYAEEWTKLVRTMWEKDHVDHDGEFFKFKDCVSEPKPMSSPRPYLICAGQSERGLRFTVQNTDACFIGGKTAEDTLRISRLARRVAAEYDTTIRVFAMSTIVFGETDEEAAETVSYYKQGLDWGAVQGMMRSYGMEADGSSSVMGEKAKETFMTHTVAGTPATCLEKLKEQIEGCELDGIMTIYPDYVKGLTIFGKEVLPGLKAHFA</sequence>
<dbReference type="InterPro" id="IPR050172">
    <property type="entry name" value="SsuD_RutA_monooxygenase"/>
</dbReference>
<protein>
    <submittedName>
        <fullName evidence="6">Luciferase family protein</fullName>
    </submittedName>
</protein>
<evidence type="ECO:0000256" key="3">
    <source>
        <dbReference type="ARBA" id="ARBA00023002"/>
    </source>
</evidence>
<accession>A7HRT1</accession>
<evidence type="ECO:0000259" key="5">
    <source>
        <dbReference type="Pfam" id="PF00296"/>
    </source>
</evidence>
<dbReference type="Pfam" id="PF00296">
    <property type="entry name" value="Bac_luciferase"/>
    <property type="match status" value="1"/>
</dbReference>
<feature type="domain" description="Luciferase-like" evidence="5">
    <location>
        <begin position="9"/>
        <end position="318"/>
    </location>
</feature>
<evidence type="ECO:0000313" key="7">
    <source>
        <dbReference type="Proteomes" id="UP000006377"/>
    </source>
</evidence>
<dbReference type="PANTHER" id="PTHR42847">
    <property type="entry name" value="ALKANESULFONATE MONOOXYGENASE"/>
    <property type="match status" value="1"/>
</dbReference>
<dbReference type="AlphaFoldDB" id="A7HRT1"/>